<keyword evidence="4 6" id="KW-0274">FAD</keyword>
<comment type="similarity">
    <text evidence="2 6">Belongs to the acyl-CoA dehydrogenase family.</text>
</comment>
<keyword evidence="5 6" id="KW-0560">Oxidoreductase</keyword>
<dbReference type="InterPro" id="IPR009075">
    <property type="entry name" value="AcylCo_DH/oxidase_C"/>
</dbReference>
<accession>A0ABS9L9P5</accession>
<gene>
    <name evidence="10" type="ORF">LVY72_16040</name>
</gene>
<comment type="caution">
    <text evidence="10">The sequence shown here is derived from an EMBL/GenBank/DDBJ whole genome shotgun (WGS) entry which is preliminary data.</text>
</comment>
<evidence type="ECO:0000256" key="6">
    <source>
        <dbReference type="RuleBase" id="RU362125"/>
    </source>
</evidence>
<sequence length="403" mass="44128">MNRAAQSLEELRSEIKQWIARNLQPDLVGMDDMDVEREIWGNPDSPKHEAFLAYEKASLEAGLVCPHWPAEYGGRDFGDLEMAVLAEELAAVGMPRLTRGMGERLCGPSIIAHGTEEQKARFLPRIISGEDRYCQGFSEPGAGSDLASVSTRGVVDGDEIVITGEKIWTSRAHLANMMFLLCRTDPDAPKHKGISFVIVPMRDNGITISEVITMAGDNAFCQEFIDGARAPLANVIGGLGGGWKAAMTTLGSERGAVAATQHLQYEQELDELVRRARELQRLDDPQVRQDLAWAFCQVHVMKATGQRVLAKLASGGEVGPEASLTKLVWSEYHRRLGEIAADLQGAHALVRPEGDGYKVDRWQKAFLASRAETIFAGTSEVQRRIIAERVLGLPREQSAGAAK</sequence>
<evidence type="ECO:0000259" key="9">
    <source>
        <dbReference type="Pfam" id="PF02771"/>
    </source>
</evidence>
<evidence type="ECO:0000256" key="2">
    <source>
        <dbReference type="ARBA" id="ARBA00009347"/>
    </source>
</evidence>
<dbReference type="PANTHER" id="PTHR43292">
    <property type="entry name" value="ACYL-COA DEHYDROGENASE"/>
    <property type="match status" value="1"/>
</dbReference>
<dbReference type="EMBL" id="JAKLTQ010000013">
    <property type="protein sequence ID" value="MCG2623408.1"/>
    <property type="molecule type" value="Genomic_DNA"/>
</dbReference>
<evidence type="ECO:0000256" key="5">
    <source>
        <dbReference type="ARBA" id="ARBA00023002"/>
    </source>
</evidence>
<keyword evidence="3 6" id="KW-0285">Flavoprotein</keyword>
<dbReference type="InterPro" id="IPR013786">
    <property type="entry name" value="AcylCoA_DH/ox_N"/>
</dbReference>
<keyword evidence="11" id="KW-1185">Reference proteome</keyword>
<feature type="domain" description="Acyl-CoA dehydrogenase/oxidase C-terminal" evidence="7">
    <location>
        <begin position="240"/>
        <end position="391"/>
    </location>
</feature>
<dbReference type="PANTHER" id="PTHR43292:SF3">
    <property type="entry name" value="ACYL-COA DEHYDROGENASE FADE29"/>
    <property type="match status" value="1"/>
</dbReference>
<dbReference type="Pfam" id="PF02771">
    <property type="entry name" value="Acyl-CoA_dh_N"/>
    <property type="match status" value="1"/>
</dbReference>
<dbReference type="InterPro" id="IPR046373">
    <property type="entry name" value="Acyl-CoA_Oxase/DH_mid-dom_sf"/>
</dbReference>
<evidence type="ECO:0000313" key="10">
    <source>
        <dbReference type="EMBL" id="MCG2623408.1"/>
    </source>
</evidence>
<proteinExistence type="inferred from homology"/>
<dbReference type="Gene3D" id="2.40.110.10">
    <property type="entry name" value="Butyryl-CoA Dehydrogenase, subunit A, domain 2"/>
    <property type="match status" value="1"/>
</dbReference>
<feature type="domain" description="Acyl-CoA oxidase/dehydrogenase middle" evidence="8">
    <location>
        <begin position="134"/>
        <end position="215"/>
    </location>
</feature>
<dbReference type="InterPro" id="IPR006091">
    <property type="entry name" value="Acyl-CoA_Oxase/DH_mid-dom"/>
</dbReference>
<dbReference type="RefSeq" id="WP_237822685.1">
    <property type="nucleotide sequence ID" value="NZ_JAKLTQ010000013.1"/>
</dbReference>
<dbReference type="Pfam" id="PF02770">
    <property type="entry name" value="Acyl-CoA_dh_M"/>
    <property type="match status" value="1"/>
</dbReference>
<dbReference type="SUPFAM" id="SSF56645">
    <property type="entry name" value="Acyl-CoA dehydrogenase NM domain-like"/>
    <property type="match status" value="1"/>
</dbReference>
<dbReference type="SUPFAM" id="SSF47203">
    <property type="entry name" value="Acyl-CoA dehydrogenase C-terminal domain-like"/>
    <property type="match status" value="1"/>
</dbReference>
<evidence type="ECO:0000259" key="7">
    <source>
        <dbReference type="Pfam" id="PF00441"/>
    </source>
</evidence>
<dbReference type="Proteomes" id="UP001165368">
    <property type="component" value="Unassembled WGS sequence"/>
</dbReference>
<evidence type="ECO:0000256" key="1">
    <source>
        <dbReference type="ARBA" id="ARBA00001974"/>
    </source>
</evidence>
<dbReference type="InterPro" id="IPR037069">
    <property type="entry name" value="AcylCoA_DH/ox_N_sf"/>
</dbReference>
<protein>
    <submittedName>
        <fullName evidence="10">Acyl-CoA dehydrogenase family protein</fullName>
    </submittedName>
</protein>
<name>A0ABS9L9P5_9MICC</name>
<dbReference type="InterPro" id="IPR052161">
    <property type="entry name" value="Mycobact_Acyl-CoA_DH"/>
</dbReference>
<evidence type="ECO:0000313" key="11">
    <source>
        <dbReference type="Proteomes" id="UP001165368"/>
    </source>
</evidence>
<dbReference type="Pfam" id="PF00441">
    <property type="entry name" value="Acyl-CoA_dh_1"/>
    <property type="match status" value="1"/>
</dbReference>
<dbReference type="InterPro" id="IPR036250">
    <property type="entry name" value="AcylCo_DH-like_C"/>
</dbReference>
<evidence type="ECO:0000256" key="3">
    <source>
        <dbReference type="ARBA" id="ARBA00022630"/>
    </source>
</evidence>
<organism evidence="10 11">
    <name type="scientific">Arthrobacter hankyongi</name>
    <dbReference type="NCBI Taxonomy" id="2904801"/>
    <lineage>
        <taxon>Bacteria</taxon>
        <taxon>Bacillati</taxon>
        <taxon>Actinomycetota</taxon>
        <taxon>Actinomycetes</taxon>
        <taxon>Micrococcales</taxon>
        <taxon>Micrococcaceae</taxon>
        <taxon>Arthrobacter</taxon>
    </lineage>
</organism>
<dbReference type="InterPro" id="IPR009100">
    <property type="entry name" value="AcylCoA_DH/oxidase_NM_dom_sf"/>
</dbReference>
<evidence type="ECO:0000259" key="8">
    <source>
        <dbReference type="Pfam" id="PF02770"/>
    </source>
</evidence>
<comment type="cofactor">
    <cofactor evidence="1 6">
        <name>FAD</name>
        <dbReference type="ChEBI" id="CHEBI:57692"/>
    </cofactor>
</comment>
<evidence type="ECO:0000256" key="4">
    <source>
        <dbReference type="ARBA" id="ARBA00022827"/>
    </source>
</evidence>
<reference evidence="10" key="1">
    <citation type="submission" date="2022-01" db="EMBL/GenBank/DDBJ databases">
        <authorList>
            <person name="Jo J.-H."/>
            <person name="Im W.-T."/>
        </authorList>
    </citation>
    <scope>NUCLEOTIDE SEQUENCE</scope>
    <source>
        <strain evidence="10">I2-34</strain>
    </source>
</reference>
<dbReference type="Gene3D" id="1.10.540.10">
    <property type="entry name" value="Acyl-CoA dehydrogenase/oxidase, N-terminal domain"/>
    <property type="match status" value="1"/>
</dbReference>
<feature type="domain" description="Acyl-CoA dehydrogenase/oxidase N-terminal" evidence="9">
    <location>
        <begin position="9"/>
        <end position="130"/>
    </location>
</feature>
<dbReference type="Gene3D" id="1.20.140.10">
    <property type="entry name" value="Butyryl-CoA Dehydrogenase, subunit A, domain 3"/>
    <property type="match status" value="1"/>
</dbReference>